<organism evidence="8 9">
    <name type="scientific">Candidatus Falkowbacteria bacterium CG1_02_41_21</name>
    <dbReference type="NCBI Taxonomy" id="1805147"/>
    <lineage>
        <taxon>Bacteria</taxon>
        <taxon>Candidatus Falkowiibacteriota</taxon>
    </lineage>
</organism>
<dbReference type="GO" id="GO:0008360">
    <property type="term" value="P:regulation of cell shape"/>
    <property type="evidence" value="ECO:0007669"/>
    <property type="project" value="UniProtKB-KW"/>
</dbReference>
<dbReference type="InterPro" id="IPR015942">
    <property type="entry name" value="Asp/Glu/hydantoin_racemase"/>
</dbReference>
<dbReference type="PROSITE" id="PS00923">
    <property type="entry name" value="ASP_GLU_RACEMASE_1"/>
    <property type="match status" value="1"/>
</dbReference>
<dbReference type="AlphaFoldDB" id="A0A1J4T8F9"/>
<dbReference type="InterPro" id="IPR018187">
    <property type="entry name" value="Asp/Glu_racemase_AS_1"/>
</dbReference>
<dbReference type="SUPFAM" id="SSF53681">
    <property type="entry name" value="Aspartate/glutamate racemase"/>
    <property type="match status" value="2"/>
</dbReference>
<dbReference type="Pfam" id="PF01177">
    <property type="entry name" value="Asp_Glu_race"/>
    <property type="match status" value="1"/>
</dbReference>
<feature type="binding site" evidence="7">
    <location>
        <begin position="12"/>
        <end position="13"/>
    </location>
    <ligand>
        <name>substrate</name>
    </ligand>
</feature>
<comment type="pathway">
    <text evidence="7">Cell wall biogenesis; peptidoglycan biosynthesis.</text>
</comment>
<dbReference type="HAMAP" id="MF_00258">
    <property type="entry name" value="Glu_racemase"/>
    <property type="match status" value="1"/>
</dbReference>
<proteinExistence type="inferred from homology"/>
<name>A0A1J4T8F9_9BACT</name>
<dbReference type="PANTHER" id="PTHR21198">
    <property type="entry name" value="GLUTAMATE RACEMASE"/>
    <property type="match status" value="1"/>
</dbReference>
<gene>
    <name evidence="7" type="primary">murI</name>
    <name evidence="8" type="ORF">AUJ35_02715</name>
</gene>
<comment type="caution">
    <text evidence="8">The sequence shown here is derived from an EMBL/GenBank/DDBJ whole genome shotgun (WGS) entry which is preliminary data.</text>
</comment>
<dbReference type="Proteomes" id="UP000182860">
    <property type="component" value="Unassembled WGS sequence"/>
</dbReference>
<dbReference type="EC" id="5.1.1.3" evidence="2 7"/>
<evidence type="ECO:0000256" key="7">
    <source>
        <dbReference type="HAMAP-Rule" id="MF_00258"/>
    </source>
</evidence>
<feature type="binding site" evidence="7">
    <location>
        <begin position="193"/>
        <end position="194"/>
    </location>
    <ligand>
        <name>substrate</name>
    </ligand>
</feature>
<sequence length="274" mass="31034">MFSNKNIIGVFDSGLGGLSVFKHFLKTLPQYNYIYLGDNAHVPYGGKSKDVIYEYTKEAIDWLFAQGTNLIIIACNTASAEALRRIQQEYLPKKYPGQKVLGVIRPLAEAAGQNKKLHKVGIIGTRATIDSNVYQTEIKKLNKKIKVYQISAPLLVPLIEEGWTHKPEAKNILKSYLQPLKVKNLDALILGCTHYPFLLTETKKIMGKHCLVPNTGDIIARSLKNYLTRHPELKLKPSARPIVKFYTTDDIKQFKKLGEKFLGRPITRIEKIKL</sequence>
<accession>A0A1J4T8F9</accession>
<feature type="binding site" evidence="7">
    <location>
        <begin position="44"/>
        <end position="45"/>
    </location>
    <ligand>
        <name>substrate</name>
    </ligand>
</feature>
<dbReference type="GO" id="GO:0009252">
    <property type="term" value="P:peptidoglycan biosynthetic process"/>
    <property type="evidence" value="ECO:0007669"/>
    <property type="project" value="UniProtKB-UniRule"/>
</dbReference>
<protein>
    <recommendedName>
        <fullName evidence="2 7">Glutamate racemase</fullName>
        <ecNumber evidence="2 7">5.1.1.3</ecNumber>
    </recommendedName>
</protein>
<dbReference type="InterPro" id="IPR001920">
    <property type="entry name" value="Asp/Glu_race"/>
</dbReference>
<comment type="catalytic activity">
    <reaction evidence="1 7">
        <text>L-glutamate = D-glutamate</text>
        <dbReference type="Rhea" id="RHEA:12813"/>
        <dbReference type="ChEBI" id="CHEBI:29985"/>
        <dbReference type="ChEBI" id="CHEBI:29986"/>
        <dbReference type="EC" id="5.1.1.3"/>
    </reaction>
</comment>
<dbReference type="PANTHER" id="PTHR21198:SF2">
    <property type="entry name" value="GLUTAMATE RACEMASE"/>
    <property type="match status" value="1"/>
</dbReference>
<feature type="active site" description="Proton donor/acceptor" evidence="7">
    <location>
        <position position="75"/>
    </location>
</feature>
<dbReference type="PROSITE" id="PS00924">
    <property type="entry name" value="ASP_GLU_RACEMASE_2"/>
    <property type="match status" value="1"/>
</dbReference>
<dbReference type="NCBIfam" id="TIGR00067">
    <property type="entry name" value="glut_race"/>
    <property type="match status" value="1"/>
</dbReference>
<evidence type="ECO:0000256" key="1">
    <source>
        <dbReference type="ARBA" id="ARBA00001602"/>
    </source>
</evidence>
<evidence type="ECO:0000256" key="4">
    <source>
        <dbReference type="ARBA" id="ARBA00022984"/>
    </source>
</evidence>
<evidence type="ECO:0000256" key="3">
    <source>
        <dbReference type="ARBA" id="ARBA00022960"/>
    </source>
</evidence>
<comment type="function">
    <text evidence="7">Provides the (R)-glutamate required for cell wall biosynthesis.</text>
</comment>
<feature type="active site" description="Proton donor/acceptor" evidence="7">
    <location>
        <position position="192"/>
    </location>
</feature>
<reference evidence="8 9" key="1">
    <citation type="journal article" date="2016" name="Environ. Microbiol.">
        <title>Genomic resolution of a cold subsurface aquifer community provides metabolic insights for novel microbes adapted to high CO concentrations.</title>
        <authorList>
            <person name="Probst A.J."/>
            <person name="Castelle C.J."/>
            <person name="Singh A."/>
            <person name="Brown C.T."/>
            <person name="Anantharaman K."/>
            <person name="Sharon I."/>
            <person name="Hug L.A."/>
            <person name="Burstein D."/>
            <person name="Emerson J.B."/>
            <person name="Thomas B.C."/>
            <person name="Banfield J.F."/>
        </authorList>
    </citation>
    <scope>NUCLEOTIDE SEQUENCE [LARGE SCALE GENOMIC DNA]</scope>
    <source>
        <strain evidence="8">CG1_02_41_21</strain>
    </source>
</reference>
<evidence type="ECO:0000256" key="6">
    <source>
        <dbReference type="ARBA" id="ARBA00023316"/>
    </source>
</evidence>
<keyword evidence="6 7" id="KW-0961">Cell wall biogenesis/degradation</keyword>
<feature type="binding site" evidence="7">
    <location>
        <begin position="76"/>
        <end position="77"/>
    </location>
    <ligand>
        <name>substrate</name>
    </ligand>
</feature>
<dbReference type="FunFam" id="3.40.50.1860:FF:000001">
    <property type="entry name" value="Glutamate racemase"/>
    <property type="match status" value="1"/>
</dbReference>
<keyword evidence="3 7" id="KW-0133">Cell shape</keyword>
<evidence type="ECO:0000256" key="2">
    <source>
        <dbReference type="ARBA" id="ARBA00013090"/>
    </source>
</evidence>
<dbReference type="InterPro" id="IPR004391">
    <property type="entry name" value="Glu_race"/>
</dbReference>
<dbReference type="GO" id="GO:0071555">
    <property type="term" value="P:cell wall organization"/>
    <property type="evidence" value="ECO:0007669"/>
    <property type="project" value="UniProtKB-KW"/>
</dbReference>
<evidence type="ECO:0000313" key="8">
    <source>
        <dbReference type="EMBL" id="OIO07117.1"/>
    </source>
</evidence>
<keyword evidence="4 7" id="KW-0573">Peptidoglycan synthesis</keyword>
<dbReference type="InterPro" id="IPR033134">
    <property type="entry name" value="Asp/Glu_racemase_AS_2"/>
</dbReference>
<keyword evidence="5 7" id="KW-0413">Isomerase</keyword>
<evidence type="ECO:0000256" key="5">
    <source>
        <dbReference type="ARBA" id="ARBA00023235"/>
    </source>
</evidence>
<dbReference type="Gene3D" id="3.40.50.1860">
    <property type="match status" value="2"/>
</dbReference>
<comment type="similarity">
    <text evidence="7">Belongs to the aspartate/glutamate racemases family.</text>
</comment>
<evidence type="ECO:0000313" key="9">
    <source>
        <dbReference type="Proteomes" id="UP000182860"/>
    </source>
</evidence>
<dbReference type="GO" id="GO:0008881">
    <property type="term" value="F:glutamate racemase activity"/>
    <property type="evidence" value="ECO:0007669"/>
    <property type="project" value="UniProtKB-UniRule"/>
</dbReference>
<dbReference type="EMBL" id="MNUV01000050">
    <property type="protein sequence ID" value="OIO07117.1"/>
    <property type="molecule type" value="Genomic_DNA"/>
</dbReference>
<dbReference type="UniPathway" id="UPA00219"/>